<comment type="caution">
    <text evidence="2">The sequence shown here is derived from an EMBL/GenBank/DDBJ whole genome shotgun (WGS) entry which is preliminary data.</text>
</comment>
<dbReference type="AlphaFoldDB" id="A0A0G2HQT4"/>
<dbReference type="OrthoDB" id="3432781at2759"/>
<dbReference type="EMBL" id="LCZI01001610">
    <property type="protein sequence ID" value="KKZ60030.1"/>
    <property type="molecule type" value="Genomic_DNA"/>
</dbReference>
<dbReference type="Pfam" id="PF13095">
    <property type="entry name" value="FTA2"/>
    <property type="match status" value="1"/>
</dbReference>
<evidence type="ECO:0000256" key="1">
    <source>
        <dbReference type="SAM" id="MobiDB-lite"/>
    </source>
</evidence>
<organism evidence="2 3">
    <name type="scientific">[Emmonsia] crescens</name>
    <dbReference type="NCBI Taxonomy" id="73230"/>
    <lineage>
        <taxon>Eukaryota</taxon>
        <taxon>Fungi</taxon>
        <taxon>Dikarya</taxon>
        <taxon>Ascomycota</taxon>
        <taxon>Pezizomycotina</taxon>
        <taxon>Eurotiomycetes</taxon>
        <taxon>Eurotiomycetidae</taxon>
        <taxon>Onygenales</taxon>
        <taxon>Ajellomycetaceae</taxon>
        <taxon>Emergomyces</taxon>
    </lineage>
</organism>
<reference evidence="3" key="1">
    <citation type="journal article" date="2015" name="PLoS Genet.">
        <title>The dynamic genome and transcriptome of the human fungal pathogen Blastomyces and close relative Emmonsia.</title>
        <authorList>
            <person name="Munoz J.F."/>
            <person name="Gauthier G.M."/>
            <person name="Desjardins C.A."/>
            <person name="Gallo J.E."/>
            <person name="Holder J."/>
            <person name="Sullivan T.D."/>
            <person name="Marty A.J."/>
            <person name="Carmen J.C."/>
            <person name="Chen Z."/>
            <person name="Ding L."/>
            <person name="Gujja S."/>
            <person name="Magrini V."/>
            <person name="Misas E."/>
            <person name="Mitreva M."/>
            <person name="Priest M."/>
            <person name="Saif S."/>
            <person name="Whiston E.A."/>
            <person name="Young S."/>
            <person name="Zeng Q."/>
            <person name="Goldman W.E."/>
            <person name="Mardis E.R."/>
            <person name="Taylor J.W."/>
            <person name="McEwen J.G."/>
            <person name="Clay O.K."/>
            <person name="Klein B.S."/>
            <person name="Cuomo C.A."/>
        </authorList>
    </citation>
    <scope>NUCLEOTIDE SEQUENCE [LARGE SCALE GENOMIC DNA]</scope>
    <source>
        <strain evidence="3">UAMH 3008</strain>
    </source>
</reference>
<evidence type="ECO:0000313" key="2">
    <source>
        <dbReference type="EMBL" id="KKZ60030.1"/>
    </source>
</evidence>
<dbReference type="Proteomes" id="UP000034164">
    <property type="component" value="Unassembled WGS sequence"/>
</dbReference>
<dbReference type="VEuPathDB" id="FungiDB:EMCG_05212"/>
<sequence length="267" mass="31482">MDDSMIGRWLSELPMDDPTHKSFSKPLLRRFIHHDKPITRLGRISLGTEGIVLLVELEGVEYVMKLFFKWEHVMPHIVESDRLSERQKPYLCPFSRECRAFARLDSMGKNGTFAVKCHGWLKLSDEQFEQYSKYPQYSRWAIIKDYLPNPATRADIPEMKHKMEIAHKALLYPQDQKPENYRGSFMVDLGSTKTWPFPKSQWWEEGRKLKFKYFHKGVEEWEFEEDGVEPCCYQFPQNDEPVSESKGNGQIGKEHVEPQSFPEENSQ</sequence>
<dbReference type="InterPro" id="IPR025213">
    <property type="entry name" value="Sim4_Fta2"/>
</dbReference>
<gene>
    <name evidence="2" type="ORF">EMCG_05212</name>
</gene>
<protein>
    <submittedName>
        <fullName evidence="2">Uncharacterized protein</fullName>
    </submittedName>
</protein>
<proteinExistence type="predicted"/>
<accession>A0A0G2HQT4</accession>
<feature type="region of interest" description="Disordered" evidence="1">
    <location>
        <begin position="234"/>
        <end position="267"/>
    </location>
</feature>
<evidence type="ECO:0000313" key="3">
    <source>
        <dbReference type="Proteomes" id="UP000034164"/>
    </source>
</evidence>
<name>A0A0G2HQT4_9EURO</name>